<keyword evidence="2" id="KW-0472">Membrane</keyword>
<evidence type="ECO:0000256" key="1">
    <source>
        <dbReference type="SAM" id="MobiDB-lite"/>
    </source>
</evidence>
<sequence>MAIIAMVTVVFINNTFHAIRLLPQNRKPMYVLNLIQSLLGSITNVAMIITFFYYDQFCGVRIYSAATLNLISTLSIELILLLKAFYGSGRSKTILLLGVVCETIRMGAGILNLLQMKPIATSLRTCETQVSAISVVSTELLVNGFSLFFLIKIYSQWKFTRTRLYATLLTDGTAYCLGTVLVSTVMIFLAMSNILEEQSSIFFNISWVTASKLTSEQLKHTHKMRKYSAISKKETEPSGKDSQSNNSPQCSYKLNHQQKQRVNQVTIQVPDSHIMQPSHMVLTPLPLP</sequence>
<feature type="compositionally biased region" description="Polar residues" evidence="1">
    <location>
        <begin position="240"/>
        <end position="251"/>
    </location>
</feature>
<protein>
    <submittedName>
        <fullName evidence="3">Uncharacterized protein</fullName>
    </submittedName>
</protein>
<keyword evidence="2" id="KW-0812">Transmembrane</keyword>
<keyword evidence="2" id="KW-1133">Transmembrane helix</keyword>
<proteinExistence type="predicted"/>
<feature type="transmembrane region" description="Helical" evidence="2">
    <location>
        <begin position="60"/>
        <end position="82"/>
    </location>
</feature>
<name>A0ABR2VV24_9FUNG</name>
<feature type="transmembrane region" description="Helical" evidence="2">
    <location>
        <begin position="94"/>
        <end position="111"/>
    </location>
</feature>
<evidence type="ECO:0000313" key="4">
    <source>
        <dbReference type="Proteomes" id="UP001479436"/>
    </source>
</evidence>
<feature type="transmembrane region" description="Helical" evidence="2">
    <location>
        <begin position="172"/>
        <end position="195"/>
    </location>
</feature>
<reference evidence="3 4" key="1">
    <citation type="submission" date="2023-04" db="EMBL/GenBank/DDBJ databases">
        <title>Genome of Basidiobolus ranarum AG-B5.</title>
        <authorList>
            <person name="Stajich J.E."/>
            <person name="Carter-House D."/>
            <person name="Gryganskyi A."/>
        </authorList>
    </citation>
    <scope>NUCLEOTIDE SEQUENCE [LARGE SCALE GENOMIC DNA]</scope>
    <source>
        <strain evidence="3 4">AG-B5</strain>
    </source>
</reference>
<keyword evidence="4" id="KW-1185">Reference proteome</keyword>
<feature type="region of interest" description="Disordered" evidence="1">
    <location>
        <begin position="224"/>
        <end position="251"/>
    </location>
</feature>
<gene>
    <name evidence="3" type="ORF">K7432_011014</name>
</gene>
<evidence type="ECO:0000313" key="3">
    <source>
        <dbReference type="EMBL" id="KAK9702887.1"/>
    </source>
</evidence>
<comment type="caution">
    <text evidence="3">The sequence shown here is derived from an EMBL/GenBank/DDBJ whole genome shotgun (WGS) entry which is preliminary data.</text>
</comment>
<accession>A0ABR2VV24</accession>
<dbReference type="EMBL" id="JASJQH010007685">
    <property type="protein sequence ID" value="KAK9702887.1"/>
    <property type="molecule type" value="Genomic_DNA"/>
</dbReference>
<evidence type="ECO:0000256" key="2">
    <source>
        <dbReference type="SAM" id="Phobius"/>
    </source>
</evidence>
<organism evidence="3 4">
    <name type="scientific">Basidiobolus ranarum</name>
    <dbReference type="NCBI Taxonomy" id="34480"/>
    <lineage>
        <taxon>Eukaryota</taxon>
        <taxon>Fungi</taxon>
        <taxon>Fungi incertae sedis</taxon>
        <taxon>Zoopagomycota</taxon>
        <taxon>Entomophthoromycotina</taxon>
        <taxon>Basidiobolomycetes</taxon>
        <taxon>Basidiobolales</taxon>
        <taxon>Basidiobolaceae</taxon>
        <taxon>Basidiobolus</taxon>
    </lineage>
</organism>
<dbReference type="Proteomes" id="UP001479436">
    <property type="component" value="Unassembled WGS sequence"/>
</dbReference>
<feature type="transmembrane region" description="Helical" evidence="2">
    <location>
        <begin position="30"/>
        <end position="54"/>
    </location>
</feature>
<feature type="transmembrane region" description="Helical" evidence="2">
    <location>
        <begin position="131"/>
        <end position="151"/>
    </location>
</feature>